<sequence>MKQAKMEVGNGVDHFAHIPEELLSLILSRFENLKHLCGYSLVSKRFALAIYELKSVHLTLPSTTHSTESAEEISELLPKLAGFTNEEMSGFIKSSPIKELGFFSFLGNFRGLRSISLDFPCPRSICSSSLWKVRVKFSSAGAMVELFLELPAFVPGEASSSDESSSSDDEDSYDPLTDEGMRNDTLSLFRCCSVWLVVLCLLVKCHPSLASVTMTNSKKEGRLFVSNINLLVWRNKAKEAQVGSLNQTLARMCDSKIQESGYLVKIVNHGTLDPVDGLDHDSGTLDGGDVVTWEYTGDEKGLRDPLLEFLGKYGETFPYY</sequence>
<accession>A0ABD1G2H4</accession>
<evidence type="ECO:0000256" key="1">
    <source>
        <dbReference type="SAM" id="MobiDB-lite"/>
    </source>
</evidence>
<gene>
    <name evidence="2" type="ORF">AAHA92_27065</name>
</gene>
<keyword evidence="3" id="KW-1185">Reference proteome</keyword>
<dbReference type="InterPro" id="IPR044809">
    <property type="entry name" value="AUF1-like"/>
</dbReference>
<reference evidence="2 3" key="1">
    <citation type="submission" date="2024-06" db="EMBL/GenBank/DDBJ databases">
        <title>A chromosome level genome sequence of Diviner's sage (Salvia divinorum).</title>
        <authorList>
            <person name="Ford S.A."/>
            <person name="Ro D.-K."/>
            <person name="Ness R.W."/>
            <person name="Phillips M.A."/>
        </authorList>
    </citation>
    <scope>NUCLEOTIDE SEQUENCE [LARGE SCALE GENOMIC DNA]</scope>
    <source>
        <strain evidence="2">SAF-2024a</strain>
        <tissue evidence="2">Leaf</tissue>
    </source>
</reference>
<evidence type="ECO:0000313" key="3">
    <source>
        <dbReference type="Proteomes" id="UP001567538"/>
    </source>
</evidence>
<feature type="region of interest" description="Disordered" evidence="1">
    <location>
        <begin position="157"/>
        <end position="176"/>
    </location>
</feature>
<organism evidence="2 3">
    <name type="scientific">Salvia divinorum</name>
    <name type="common">Maria pastora</name>
    <name type="synonym">Diviner's sage</name>
    <dbReference type="NCBI Taxonomy" id="28513"/>
    <lineage>
        <taxon>Eukaryota</taxon>
        <taxon>Viridiplantae</taxon>
        <taxon>Streptophyta</taxon>
        <taxon>Embryophyta</taxon>
        <taxon>Tracheophyta</taxon>
        <taxon>Spermatophyta</taxon>
        <taxon>Magnoliopsida</taxon>
        <taxon>eudicotyledons</taxon>
        <taxon>Gunneridae</taxon>
        <taxon>Pentapetalae</taxon>
        <taxon>asterids</taxon>
        <taxon>lamiids</taxon>
        <taxon>Lamiales</taxon>
        <taxon>Lamiaceae</taxon>
        <taxon>Nepetoideae</taxon>
        <taxon>Mentheae</taxon>
        <taxon>Salviinae</taxon>
        <taxon>Salvia</taxon>
        <taxon>Salvia subgen. Calosphace</taxon>
    </lineage>
</organism>
<protein>
    <recommendedName>
        <fullName evidence="4">F-box domain-containing protein</fullName>
    </recommendedName>
</protein>
<evidence type="ECO:0008006" key="4">
    <source>
        <dbReference type="Google" id="ProtNLM"/>
    </source>
</evidence>
<comment type="caution">
    <text evidence="2">The sequence shown here is derived from an EMBL/GenBank/DDBJ whole genome shotgun (WGS) entry which is preliminary data.</text>
</comment>
<evidence type="ECO:0000313" key="2">
    <source>
        <dbReference type="EMBL" id="KAL1538305.1"/>
    </source>
</evidence>
<dbReference type="SUPFAM" id="SSF81383">
    <property type="entry name" value="F-box domain"/>
    <property type="match status" value="1"/>
</dbReference>
<name>A0ABD1G2H4_SALDI</name>
<dbReference type="PANTHER" id="PTHR31215">
    <property type="entry name" value="OS05G0510400 PROTEIN-RELATED"/>
    <property type="match status" value="1"/>
</dbReference>
<dbReference type="AlphaFoldDB" id="A0ABD1G2H4"/>
<proteinExistence type="predicted"/>
<dbReference type="Proteomes" id="UP001567538">
    <property type="component" value="Unassembled WGS sequence"/>
</dbReference>
<dbReference type="EMBL" id="JBEAFC010000010">
    <property type="protein sequence ID" value="KAL1538305.1"/>
    <property type="molecule type" value="Genomic_DNA"/>
</dbReference>
<feature type="compositionally biased region" description="Acidic residues" evidence="1">
    <location>
        <begin position="165"/>
        <end position="176"/>
    </location>
</feature>
<dbReference type="InterPro" id="IPR036047">
    <property type="entry name" value="F-box-like_dom_sf"/>
</dbReference>